<gene>
    <name evidence="1" type="ORF">PBRASI_LOCUS10802</name>
</gene>
<feature type="non-terminal residue" evidence="1">
    <location>
        <position position="138"/>
    </location>
</feature>
<accession>A0A9N9E674</accession>
<comment type="caution">
    <text evidence="1">The sequence shown here is derived from an EMBL/GenBank/DDBJ whole genome shotgun (WGS) entry which is preliminary data.</text>
</comment>
<dbReference type="AlphaFoldDB" id="A0A9N9E674"/>
<keyword evidence="2" id="KW-1185">Reference proteome</keyword>
<name>A0A9N9E674_9GLOM</name>
<evidence type="ECO:0000313" key="1">
    <source>
        <dbReference type="EMBL" id="CAG8661374.1"/>
    </source>
</evidence>
<evidence type="ECO:0000313" key="2">
    <source>
        <dbReference type="Proteomes" id="UP000789739"/>
    </source>
</evidence>
<proteinExistence type="predicted"/>
<protein>
    <submittedName>
        <fullName evidence="1">10467_t:CDS:1</fullName>
    </submittedName>
</protein>
<dbReference type="Proteomes" id="UP000789739">
    <property type="component" value="Unassembled WGS sequence"/>
</dbReference>
<reference evidence="1" key="1">
    <citation type="submission" date="2021-06" db="EMBL/GenBank/DDBJ databases">
        <authorList>
            <person name="Kallberg Y."/>
            <person name="Tangrot J."/>
            <person name="Rosling A."/>
        </authorList>
    </citation>
    <scope>NUCLEOTIDE SEQUENCE</scope>
    <source>
        <strain evidence="1">BR232B</strain>
    </source>
</reference>
<dbReference type="OrthoDB" id="2393015at2759"/>
<organism evidence="1 2">
    <name type="scientific">Paraglomus brasilianum</name>
    <dbReference type="NCBI Taxonomy" id="144538"/>
    <lineage>
        <taxon>Eukaryota</taxon>
        <taxon>Fungi</taxon>
        <taxon>Fungi incertae sedis</taxon>
        <taxon>Mucoromycota</taxon>
        <taxon>Glomeromycotina</taxon>
        <taxon>Glomeromycetes</taxon>
        <taxon>Paraglomerales</taxon>
        <taxon>Paraglomeraceae</taxon>
        <taxon>Paraglomus</taxon>
    </lineage>
</organism>
<dbReference type="EMBL" id="CAJVPI010003713">
    <property type="protein sequence ID" value="CAG8661374.1"/>
    <property type="molecule type" value="Genomic_DNA"/>
</dbReference>
<sequence>MAYEEVLFPVVFTGKSNYVGAMDINNNRTLHDIVEEILKEKNMRSKIPDPGERFSYVVANPERVFDLSVIKLKQPKADRMKFVDVAKDFDYATYTDLDEKYKRIDTHAQNEAKKWLESYIKEMNVVNGIDSKMMSARG</sequence>